<dbReference type="AlphaFoldDB" id="A0A565BBB8"/>
<reference evidence="2" key="1">
    <citation type="submission" date="2019-07" db="EMBL/GenBank/DDBJ databases">
        <authorList>
            <person name="Dittberner H."/>
        </authorList>
    </citation>
    <scope>NUCLEOTIDE SEQUENCE [LARGE SCALE GENOMIC DNA]</scope>
</reference>
<dbReference type="Pfam" id="PF12776">
    <property type="entry name" value="Myb_DNA-bind_3"/>
    <property type="match status" value="1"/>
</dbReference>
<evidence type="ECO:0000259" key="1">
    <source>
        <dbReference type="Pfam" id="PF12776"/>
    </source>
</evidence>
<dbReference type="PANTHER" id="PTHR31704:SF43">
    <property type="entry name" value="HEAT SHOCK PROTEIN"/>
    <property type="match status" value="1"/>
</dbReference>
<evidence type="ECO:0000313" key="2">
    <source>
        <dbReference type="EMBL" id="VVA98455.1"/>
    </source>
</evidence>
<proteinExistence type="predicted"/>
<dbReference type="Proteomes" id="UP000489600">
    <property type="component" value="Unassembled WGS sequence"/>
</dbReference>
<protein>
    <recommendedName>
        <fullName evidence="1">Myb/SANT-like domain-containing protein</fullName>
    </recommendedName>
</protein>
<feature type="domain" description="Myb/SANT-like" evidence="1">
    <location>
        <begin position="1"/>
        <end position="60"/>
    </location>
</feature>
<dbReference type="PANTHER" id="PTHR31704">
    <property type="entry name" value="MYB/SANT-LIKE DNA-BINDING DOMAIN PROTEIN-RELATED"/>
    <property type="match status" value="1"/>
</dbReference>
<accession>A0A565BBB8</accession>
<keyword evidence="3" id="KW-1185">Reference proteome</keyword>
<sequence length="73" mass="8862">MVEKFNLAYNMNVNYGFFKNKHDEFKKAYKRWKFLMKSTGIRVDPETSIIDAPDEWWEAHESVIIHNHSHYNN</sequence>
<name>A0A565BBB8_9BRAS</name>
<organism evidence="2 3">
    <name type="scientific">Arabis nemorensis</name>
    <dbReference type="NCBI Taxonomy" id="586526"/>
    <lineage>
        <taxon>Eukaryota</taxon>
        <taxon>Viridiplantae</taxon>
        <taxon>Streptophyta</taxon>
        <taxon>Embryophyta</taxon>
        <taxon>Tracheophyta</taxon>
        <taxon>Spermatophyta</taxon>
        <taxon>Magnoliopsida</taxon>
        <taxon>eudicotyledons</taxon>
        <taxon>Gunneridae</taxon>
        <taxon>Pentapetalae</taxon>
        <taxon>rosids</taxon>
        <taxon>malvids</taxon>
        <taxon>Brassicales</taxon>
        <taxon>Brassicaceae</taxon>
        <taxon>Arabideae</taxon>
        <taxon>Arabis</taxon>
    </lineage>
</organism>
<gene>
    <name evidence="2" type="ORF">ANE_LOCUS8900</name>
</gene>
<dbReference type="OrthoDB" id="1106656at2759"/>
<dbReference type="EMBL" id="CABITT030000003">
    <property type="protein sequence ID" value="VVA98455.1"/>
    <property type="molecule type" value="Genomic_DNA"/>
</dbReference>
<dbReference type="InterPro" id="IPR024752">
    <property type="entry name" value="Myb/SANT-like_dom"/>
</dbReference>
<evidence type="ECO:0000313" key="3">
    <source>
        <dbReference type="Proteomes" id="UP000489600"/>
    </source>
</evidence>
<comment type="caution">
    <text evidence="2">The sequence shown here is derived from an EMBL/GenBank/DDBJ whole genome shotgun (WGS) entry which is preliminary data.</text>
</comment>